<proteinExistence type="predicted"/>
<dbReference type="SUPFAM" id="SSF52540">
    <property type="entry name" value="P-loop containing nucleoside triphosphate hydrolases"/>
    <property type="match status" value="1"/>
</dbReference>
<keyword evidence="2" id="KW-1185">Reference proteome</keyword>
<evidence type="ECO:0000313" key="1">
    <source>
        <dbReference type="EMBL" id="MRN51788.1"/>
    </source>
</evidence>
<protein>
    <recommendedName>
        <fullName evidence="3">CobQ/CobB/MinD/ParA nucleotide binding domain-containing protein</fullName>
    </recommendedName>
</protein>
<organism evidence="1 2">
    <name type="scientific">Paenibacillus monticola</name>
    <dbReference type="NCBI Taxonomy" id="2666075"/>
    <lineage>
        <taxon>Bacteria</taxon>
        <taxon>Bacillati</taxon>
        <taxon>Bacillota</taxon>
        <taxon>Bacilli</taxon>
        <taxon>Bacillales</taxon>
        <taxon>Paenibacillaceae</taxon>
        <taxon>Paenibacillus</taxon>
    </lineage>
</organism>
<evidence type="ECO:0000313" key="2">
    <source>
        <dbReference type="Proteomes" id="UP000463051"/>
    </source>
</evidence>
<dbReference type="EMBL" id="WJXB01000001">
    <property type="protein sequence ID" value="MRN51788.1"/>
    <property type="molecule type" value="Genomic_DNA"/>
</dbReference>
<reference evidence="1 2" key="1">
    <citation type="submission" date="2019-11" db="EMBL/GenBank/DDBJ databases">
        <title>Paenibacillus monticola sp. nov., a novel PGPR strain isolated from mountain sample in China.</title>
        <authorList>
            <person name="Zhao Q."/>
            <person name="Li H.-P."/>
            <person name="Zhang J.-L."/>
        </authorList>
    </citation>
    <scope>NUCLEOTIDE SEQUENCE [LARGE SCALE GENOMIC DNA]</scope>
    <source>
        <strain evidence="1 2">LC-T2</strain>
    </source>
</reference>
<dbReference type="AlphaFoldDB" id="A0A7X2L061"/>
<sequence length="386" mass="42491">MAARIVLAVRESQYIEPVLQYVHHSEYGDMLRISAFSKMAAFVEFMKGDEIPDAVVGDASFIEAWLVEGRTTVPWAVLSEDVGYSGKSIGGLAGGVMIAKYQALPSLLESMLQLCEISRVRTASSVKEETLVLGVVSCSGSNGKTTIALNLAKQLGGIGLSVFYLNLESVDSSGLFLRPPTGNAPGLERLLYEIQASRGKEADEVDLGRYVLRHEALLSDAFRPVGNVKEMLQMTKRDTLDLLERLAAGGYDVVIVDTGSLEEERAEAVLQRCGMLLWVLKHDDISLHKTVRWLSHCTAPHSGMPANLLDKSRFVVNLATNSMEGRLPPEGITFDCILPFIPSWALQHREELCLNSPQFQREILEFCKAFIEPALPLVFTGKGQYE</sequence>
<dbReference type="RefSeq" id="WP_154116636.1">
    <property type="nucleotide sequence ID" value="NZ_WJXB01000001.1"/>
</dbReference>
<evidence type="ECO:0008006" key="3">
    <source>
        <dbReference type="Google" id="ProtNLM"/>
    </source>
</evidence>
<dbReference type="InterPro" id="IPR027417">
    <property type="entry name" value="P-loop_NTPase"/>
</dbReference>
<dbReference type="Proteomes" id="UP000463051">
    <property type="component" value="Unassembled WGS sequence"/>
</dbReference>
<comment type="caution">
    <text evidence="1">The sequence shown here is derived from an EMBL/GenBank/DDBJ whole genome shotgun (WGS) entry which is preliminary data.</text>
</comment>
<gene>
    <name evidence="1" type="ORF">GJB61_02095</name>
</gene>
<dbReference type="Gene3D" id="3.40.50.300">
    <property type="entry name" value="P-loop containing nucleotide triphosphate hydrolases"/>
    <property type="match status" value="1"/>
</dbReference>
<name>A0A7X2L061_9BACL</name>
<dbReference type="Gene3D" id="3.40.50.10850">
    <property type="entry name" value="Ntrc-like two-domain protein"/>
    <property type="match status" value="1"/>
</dbReference>
<accession>A0A7X2L061</accession>